<dbReference type="AlphaFoldDB" id="A0A8H4U832"/>
<reference evidence="6" key="2">
    <citation type="submission" date="2020-05" db="EMBL/GenBank/DDBJ databases">
        <authorList>
            <person name="Kim H.-S."/>
            <person name="Proctor R.H."/>
            <person name="Brown D.W."/>
        </authorList>
    </citation>
    <scope>NUCLEOTIDE SEQUENCE</scope>
    <source>
        <strain evidence="6">NRRL 20472</strain>
    </source>
</reference>
<gene>
    <name evidence="6" type="ORF">FSARC_1881</name>
</gene>
<evidence type="ECO:0000256" key="3">
    <source>
        <dbReference type="ARBA" id="ARBA00022691"/>
    </source>
</evidence>
<dbReference type="InterPro" id="IPR051654">
    <property type="entry name" value="Meroterpenoid_MTases"/>
</dbReference>
<dbReference type="InterPro" id="IPR029063">
    <property type="entry name" value="SAM-dependent_MTases_sf"/>
</dbReference>
<dbReference type="PANTHER" id="PTHR35897">
    <property type="entry name" value="METHYLTRANSFERASE AUSD"/>
    <property type="match status" value="1"/>
</dbReference>
<dbReference type="InterPro" id="IPR011009">
    <property type="entry name" value="Kinase-like_dom_sf"/>
</dbReference>
<evidence type="ECO:0000313" key="7">
    <source>
        <dbReference type="Proteomes" id="UP000622797"/>
    </source>
</evidence>
<comment type="caution">
    <text evidence="6">The sequence shown here is derived from an EMBL/GenBank/DDBJ whole genome shotgun (WGS) entry which is preliminary data.</text>
</comment>
<evidence type="ECO:0000256" key="2">
    <source>
        <dbReference type="ARBA" id="ARBA00022679"/>
    </source>
</evidence>
<evidence type="ECO:0000259" key="5">
    <source>
        <dbReference type="Pfam" id="PF13649"/>
    </source>
</evidence>
<dbReference type="CDD" id="cd02440">
    <property type="entry name" value="AdoMet_MTases"/>
    <property type="match status" value="1"/>
</dbReference>
<sequence>MTVEFALDIHVTKELGFLRFAIGGSRAYSKLNSDPGSKNRQDWDFIAVVQSKDEIISIVTHHATQLNALLGIIHTEDARWDDLLEHKTQSDWEVLRFAGWAKDGSKRSLKICSYNHLHGMASRPDVCRFGVLSARVVRYCHRYHPKDGHRLFVYQPLRFTENLRVLEDADFLHPEGHPTALNPGVTCDLYLTSTTLYNSSCQVVDDLFAAFVAKWQRMSKAASAHDMKPLFYGNLQSGSSFHMHLQNKFSQLPEPPSSEAGHPAAVHLNEHTRNYRVFSFLSASQHFWSRRYPYPGLTNSARAYQGAIEFRQFSRQPRSSAFTSNSSGCLGQIRLPGIDWQNVFVKIGPQAEYEASALHAVQQYFPSSCVQQLLAQNTTAGKLFFKLHEGKTLHEIRLDLLNTRPPFSGMNLLDQANWFLEVELCRAEQVTDAYRTTLKMEPDSSCFRDQRIHRFFHERLQSDARFVDFYAETIQGICSGRAISVLDFMKIPLTINSESYLPLEHYLNQAREALDPQIVGGLEDLPVAFGLGDGHGGNLMVNPHGKPTDFMHIDYEISGFHCPFLDMAKVIYNDAFFNVLYGDLLSGSLSEVSNASGAVVNWKWSPEAILIDYNFDVDDISRITGTTKLQYILRPLLELVAQDDPSKAQVAEDVLGYALFSCALLTRNFSKRPDLFFLNLALGVRLASGMRAVFYDVFGWEMPEIAPHTCIRESIFAESRIDQHFAYKSIVESSNPKGVLVDVGCCMGTDLRKLISDGYPSHCLVGLDIETRFFTLGRALYNENENCSGPRFRQADMLQPKFGNKYGDLIQQFDAVHTSNVLHLFSREEQEVFFQNLILLTKPGGVIWGRQVGLAPKHPLDYRQPDGKGFRFTVAEFRQWCLRVAGWDPVSVNVEAELVEYDDLRTKREDKKWVLQWKIQVPK</sequence>
<keyword evidence="7" id="KW-1185">Reference proteome</keyword>
<accession>A0A8H4U832</accession>
<comment type="similarity">
    <text evidence="4">Belongs to the class I-like SAM-binding methyltransferase superfamily.</text>
</comment>
<dbReference type="OrthoDB" id="2094832at2759"/>
<comment type="pathway">
    <text evidence="1">Secondary metabolite biosynthesis.</text>
</comment>
<dbReference type="PANTHER" id="PTHR35897:SF1">
    <property type="entry name" value="METHYLTRANSFERASE AUSD"/>
    <property type="match status" value="1"/>
</dbReference>
<evidence type="ECO:0000256" key="4">
    <source>
        <dbReference type="ARBA" id="ARBA00038314"/>
    </source>
</evidence>
<dbReference type="Proteomes" id="UP000622797">
    <property type="component" value="Unassembled WGS sequence"/>
</dbReference>
<keyword evidence="2" id="KW-0808">Transferase</keyword>
<dbReference type="GO" id="GO:0016740">
    <property type="term" value="F:transferase activity"/>
    <property type="evidence" value="ECO:0007669"/>
    <property type="project" value="UniProtKB-KW"/>
</dbReference>
<organism evidence="6 7">
    <name type="scientific">Fusarium sarcochroum</name>
    <dbReference type="NCBI Taxonomy" id="1208366"/>
    <lineage>
        <taxon>Eukaryota</taxon>
        <taxon>Fungi</taxon>
        <taxon>Dikarya</taxon>
        <taxon>Ascomycota</taxon>
        <taxon>Pezizomycotina</taxon>
        <taxon>Sordariomycetes</taxon>
        <taxon>Hypocreomycetidae</taxon>
        <taxon>Hypocreales</taxon>
        <taxon>Nectriaceae</taxon>
        <taxon>Fusarium</taxon>
        <taxon>Fusarium lateritium species complex</taxon>
    </lineage>
</organism>
<evidence type="ECO:0000313" key="6">
    <source>
        <dbReference type="EMBL" id="KAF4971259.1"/>
    </source>
</evidence>
<proteinExistence type="inferred from homology"/>
<reference evidence="6" key="1">
    <citation type="journal article" date="2020" name="BMC Genomics">
        <title>Correction to: Identification and distribution of gene clusters required for synthesis of sphingolipid metabolism inhibitors in diverse species of the filamentous fungus Fusarium.</title>
        <authorList>
            <person name="Kim H.S."/>
            <person name="Lohmar J.M."/>
            <person name="Busman M."/>
            <person name="Brown D.W."/>
            <person name="Naumann T.A."/>
            <person name="Divon H.H."/>
            <person name="Lysoe E."/>
            <person name="Uhlig S."/>
            <person name="Proctor R.H."/>
        </authorList>
    </citation>
    <scope>NUCLEOTIDE SEQUENCE</scope>
    <source>
        <strain evidence="6">NRRL 20472</strain>
    </source>
</reference>
<dbReference type="SUPFAM" id="SSF56112">
    <property type="entry name" value="Protein kinase-like (PK-like)"/>
    <property type="match status" value="1"/>
</dbReference>
<protein>
    <recommendedName>
        <fullName evidence="5">Methyltransferase domain-containing protein</fullName>
    </recommendedName>
</protein>
<name>A0A8H4U832_9HYPO</name>
<dbReference type="SUPFAM" id="SSF53335">
    <property type="entry name" value="S-adenosyl-L-methionine-dependent methyltransferases"/>
    <property type="match status" value="1"/>
</dbReference>
<dbReference type="InterPro" id="IPR041698">
    <property type="entry name" value="Methyltransf_25"/>
</dbReference>
<dbReference type="EMBL" id="JABEXW010000099">
    <property type="protein sequence ID" value="KAF4971259.1"/>
    <property type="molecule type" value="Genomic_DNA"/>
</dbReference>
<keyword evidence="3" id="KW-0949">S-adenosyl-L-methionine</keyword>
<evidence type="ECO:0000256" key="1">
    <source>
        <dbReference type="ARBA" id="ARBA00005179"/>
    </source>
</evidence>
<dbReference type="Pfam" id="PF13649">
    <property type="entry name" value="Methyltransf_25"/>
    <property type="match status" value="1"/>
</dbReference>
<dbReference type="Gene3D" id="3.40.50.150">
    <property type="entry name" value="Vaccinia Virus protein VP39"/>
    <property type="match status" value="1"/>
</dbReference>
<feature type="domain" description="Methyltransferase" evidence="5">
    <location>
        <begin position="741"/>
        <end position="845"/>
    </location>
</feature>